<keyword evidence="1" id="KW-0812">Transmembrane</keyword>
<accession>A0ABY6MB55</accession>
<sequence length="198" mass="22060">MGDMFITLYNFAAALGYFFIFLRYFILGVSVVWIFLAVLNLWSLSSAAANGQLQKLFPTRAEPTTTSAWFQVFLAGATFILGLEMLPASLLSAVLTGSTEAVQVYTVGSYTPGNHNDQFTAYTKAIVFGFFALIALFAYFRAFKTLWDLSNGTSRKTLSHVMGYFFFGTLCFKLDWLNALIVSIIGFDFFATLFTNQS</sequence>
<geneLocation type="plasmid" evidence="2 3">
    <name>unnamed1</name>
</geneLocation>
<feature type="transmembrane region" description="Helical" evidence="1">
    <location>
        <begin position="72"/>
        <end position="95"/>
    </location>
</feature>
<protein>
    <submittedName>
        <fullName evidence="2">Uncharacterized protein</fullName>
    </submittedName>
</protein>
<feature type="transmembrane region" description="Helical" evidence="1">
    <location>
        <begin position="161"/>
        <end position="187"/>
    </location>
</feature>
<evidence type="ECO:0000313" key="2">
    <source>
        <dbReference type="EMBL" id="UZA04810.1"/>
    </source>
</evidence>
<name>A0ABY6MB55_MORBO</name>
<keyword evidence="2" id="KW-0614">Plasmid</keyword>
<dbReference type="EMBL" id="CP087831">
    <property type="protein sequence ID" value="UZA04810.1"/>
    <property type="molecule type" value="Genomic_DNA"/>
</dbReference>
<keyword evidence="3" id="KW-1185">Reference proteome</keyword>
<feature type="transmembrane region" description="Helical" evidence="1">
    <location>
        <begin position="32"/>
        <end position="51"/>
    </location>
</feature>
<proteinExistence type="predicted"/>
<keyword evidence="1" id="KW-0472">Membrane</keyword>
<reference evidence="2" key="1">
    <citation type="journal article" date="2022" name="BMC Microbiol.">
        <title>Whole genome sequencing of Moraxella bovis strains from North America reveals two genotypes with different genetic determinants.</title>
        <authorList>
            <person name="Wynn E.L."/>
            <person name="Hille M.M."/>
            <person name="Loy J.D."/>
            <person name="Schuller G."/>
            <person name="Kuhn K.L."/>
            <person name="Dickey A.M."/>
            <person name="Bono J.L."/>
            <person name="Clawson M.L."/>
        </authorList>
    </citation>
    <scope>NUCLEOTIDE SEQUENCE</scope>
    <source>
        <strain evidence="2">SAM102599</strain>
    </source>
</reference>
<dbReference type="RefSeq" id="WP_264697407.1">
    <property type="nucleotide sequence ID" value="NZ_CP087831.1"/>
</dbReference>
<evidence type="ECO:0000313" key="3">
    <source>
        <dbReference type="Proteomes" id="UP001163632"/>
    </source>
</evidence>
<gene>
    <name evidence="2" type="ORF">LP092_15135</name>
</gene>
<feature type="transmembrane region" description="Helical" evidence="1">
    <location>
        <begin position="119"/>
        <end position="140"/>
    </location>
</feature>
<dbReference type="Proteomes" id="UP001163632">
    <property type="component" value="Plasmid unnamed1"/>
</dbReference>
<feature type="transmembrane region" description="Helical" evidence="1">
    <location>
        <begin position="7"/>
        <end position="26"/>
    </location>
</feature>
<evidence type="ECO:0000256" key="1">
    <source>
        <dbReference type="SAM" id="Phobius"/>
    </source>
</evidence>
<keyword evidence="1" id="KW-1133">Transmembrane helix</keyword>
<organism evidence="2 3">
    <name type="scientific">Moraxella bovis</name>
    <dbReference type="NCBI Taxonomy" id="476"/>
    <lineage>
        <taxon>Bacteria</taxon>
        <taxon>Pseudomonadati</taxon>
        <taxon>Pseudomonadota</taxon>
        <taxon>Gammaproteobacteria</taxon>
        <taxon>Moraxellales</taxon>
        <taxon>Moraxellaceae</taxon>
        <taxon>Moraxella</taxon>
    </lineage>
</organism>